<organism evidence="13 14">
    <name type="scientific">Halococcoides cellulosivorans</name>
    <dbReference type="NCBI Taxonomy" id="1679096"/>
    <lineage>
        <taxon>Archaea</taxon>
        <taxon>Methanobacteriati</taxon>
        <taxon>Methanobacteriota</taxon>
        <taxon>Stenosarchaea group</taxon>
        <taxon>Halobacteria</taxon>
        <taxon>Halobacteriales</taxon>
        <taxon>Haloarculaceae</taxon>
        <taxon>Halococcoides</taxon>
    </lineage>
</organism>
<dbReference type="GeneID" id="36512290"/>
<dbReference type="Pfam" id="PF00005">
    <property type="entry name" value="ABC_tran"/>
    <property type="match status" value="1"/>
</dbReference>
<dbReference type="Proteomes" id="UP000244727">
    <property type="component" value="Chromosome"/>
</dbReference>
<dbReference type="GO" id="GO:0016887">
    <property type="term" value="F:ATP hydrolysis activity"/>
    <property type="evidence" value="ECO:0007669"/>
    <property type="project" value="InterPro"/>
</dbReference>
<feature type="domain" description="ABC transporter" evidence="12">
    <location>
        <begin position="4"/>
        <end position="240"/>
    </location>
</feature>
<keyword evidence="4" id="KW-1278">Translocase</keyword>
<keyword evidence="1" id="KW-0813">Transport</keyword>
<dbReference type="EMBL" id="CP028858">
    <property type="protein sequence ID" value="AWB27516.1"/>
    <property type="molecule type" value="Genomic_DNA"/>
</dbReference>
<dbReference type="SUPFAM" id="SSF52540">
    <property type="entry name" value="P-loop containing nucleoside triphosphate hydrolases"/>
    <property type="match status" value="1"/>
</dbReference>
<comment type="catalytic activity">
    <reaction evidence="5">
        <text>an R-cob(III)alamin(out) + ATP + H2O = an R-cob(III)alamin(in) + ADP + phosphate + H(+)</text>
        <dbReference type="Rhea" id="RHEA:17873"/>
        <dbReference type="ChEBI" id="CHEBI:15377"/>
        <dbReference type="ChEBI" id="CHEBI:15378"/>
        <dbReference type="ChEBI" id="CHEBI:30616"/>
        <dbReference type="ChEBI" id="CHEBI:43474"/>
        <dbReference type="ChEBI" id="CHEBI:140785"/>
        <dbReference type="ChEBI" id="CHEBI:456216"/>
        <dbReference type="EC" id="7.6.2.8"/>
    </reaction>
</comment>
<dbReference type="EC" id="7.6.2.8" evidence="8"/>
<keyword evidence="3" id="KW-0067">ATP-binding</keyword>
<dbReference type="KEGG" id="harc:HARCEL1_07245"/>
<feature type="region of interest" description="Disordered" evidence="11">
    <location>
        <begin position="391"/>
        <end position="426"/>
    </location>
</feature>
<comment type="function">
    <text evidence="6">Required for corrinoid utilization. Probably part of the ABC transporter complex BtuCDF involved in cobalamin (vitamin B12) import. Probably responsible for energy coupling to the transport system.</text>
</comment>
<keyword evidence="14" id="KW-1185">Reference proteome</keyword>
<dbReference type="Gene3D" id="3.40.50.300">
    <property type="entry name" value="P-loop containing nucleotide triphosphate hydrolases"/>
    <property type="match status" value="1"/>
</dbReference>
<sequence length="426" mass="44376">MSRCRVADLVVDRGERRVLDGLSLSLDPGEIVALVGPNGAGKTTLLEAITGVVDRDAGQIHLDDDSIDELGRRDIARRVASVPQNGAVGFDLTVEDLVGMGRTPYRSRFELSMGASDRNAVGAAIDRLGLESLADRPLTTLSGGQRRRAYLARALAQDAPVLALDEPTASLDIAHTREIFEAVVDLAGAGRTVIAAIHDLSVAARYADRILVLADGDIRARGRPATVLDSDAVETAFGTSVGVATDPITGTPTIRPVSDAGSERIHVVGGGPVAAGVIGRLADAGRVVSVGPVREGDVAAEAAAARDMTSIRVSRAGPIDERAIERTRRVVTEAGTLVVAGVAAGHRTIAQRLAAAADRCVVVDDRSETESIAALLDASVETATPDEIIDRLCGAPTDRADPEREHGSPPTADDPARSGQFVSESR</sequence>
<evidence type="ECO:0000256" key="7">
    <source>
        <dbReference type="ARBA" id="ARBA00064420"/>
    </source>
</evidence>
<dbReference type="PANTHER" id="PTHR42794:SF1">
    <property type="entry name" value="HEMIN IMPORT ATP-BINDING PROTEIN HMUV"/>
    <property type="match status" value="1"/>
</dbReference>
<reference evidence="13 14" key="1">
    <citation type="submission" date="2018-04" db="EMBL/GenBank/DDBJ databases">
        <title>Halococcoides cellulosivorans gen. nov., sp. nov., an extremely halophilic cellulose-utilizing haloarchaeon from hypersaline lakes.</title>
        <authorList>
            <person name="Sorokin D.Y."/>
            <person name="Toshchakov S.V."/>
            <person name="Samarov N.I."/>
            <person name="Korzhenkov A."/>
            <person name="Kublanov I.V."/>
        </authorList>
    </citation>
    <scope>NUCLEOTIDE SEQUENCE [LARGE SCALE GENOMIC DNA]</scope>
    <source>
        <strain evidence="13 14">HArcel1</strain>
    </source>
</reference>
<evidence type="ECO:0000256" key="5">
    <source>
        <dbReference type="ARBA" id="ARBA00050590"/>
    </source>
</evidence>
<feature type="compositionally biased region" description="Basic and acidic residues" evidence="11">
    <location>
        <begin position="398"/>
        <end position="407"/>
    </location>
</feature>
<evidence type="ECO:0000256" key="4">
    <source>
        <dbReference type="ARBA" id="ARBA00022967"/>
    </source>
</evidence>
<dbReference type="RefSeq" id="WP_108381885.1">
    <property type="nucleotide sequence ID" value="NZ_CP028858.1"/>
</dbReference>
<evidence type="ECO:0000256" key="11">
    <source>
        <dbReference type="SAM" id="MobiDB-lite"/>
    </source>
</evidence>
<evidence type="ECO:0000256" key="6">
    <source>
        <dbReference type="ARBA" id="ARBA00058960"/>
    </source>
</evidence>
<dbReference type="InterPro" id="IPR003439">
    <property type="entry name" value="ABC_transporter-like_ATP-bd"/>
</dbReference>
<dbReference type="PROSITE" id="PS50893">
    <property type="entry name" value="ABC_TRANSPORTER_2"/>
    <property type="match status" value="1"/>
</dbReference>
<proteinExistence type="predicted"/>
<dbReference type="GO" id="GO:0015420">
    <property type="term" value="F:ABC-type vitamin B12 transporter activity"/>
    <property type="evidence" value="ECO:0007669"/>
    <property type="project" value="UniProtKB-EC"/>
</dbReference>
<dbReference type="FunFam" id="3.40.50.300:FF:000134">
    <property type="entry name" value="Iron-enterobactin ABC transporter ATP-binding protein"/>
    <property type="match status" value="1"/>
</dbReference>
<dbReference type="AlphaFoldDB" id="A0A2R4X162"/>
<evidence type="ECO:0000256" key="8">
    <source>
        <dbReference type="ARBA" id="ARBA00066387"/>
    </source>
</evidence>
<dbReference type="InterPro" id="IPR003593">
    <property type="entry name" value="AAA+_ATPase"/>
</dbReference>
<evidence type="ECO:0000313" key="13">
    <source>
        <dbReference type="EMBL" id="AWB27516.1"/>
    </source>
</evidence>
<gene>
    <name evidence="13" type="ORF">HARCEL1_07245</name>
</gene>
<dbReference type="PANTHER" id="PTHR42794">
    <property type="entry name" value="HEMIN IMPORT ATP-BINDING PROTEIN HMUV"/>
    <property type="match status" value="1"/>
</dbReference>
<evidence type="ECO:0000256" key="10">
    <source>
        <dbReference type="ARBA" id="ARBA00077139"/>
    </source>
</evidence>
<dbReference type="InterPro" id="IPR027417">
    <property type="entry name" value="P-loop_NTPase"/>
</dbReference>
<evidence type="ECO:0000313" key="14">
    <source>
        <dbReference type="Proteomes" id="UP000244727"/>
    </source>
</evidence>
<evidence type="ECO:0000259" key="12">
    <source>
        <dbReference type="PROSITE" id="PS50893"/>
    </source>
</evidence>
<keyword evidence="2" id="KW-0547">Nucleotide-binding</keyword>
<evidence type="ECO:0000256" key="9">
    <source>
        <dbReference type="ARBA" id="ARBA00073649"/>
    </source>
</evidence>
<evidence type="ECO:0000256" key="2">
    <source>
        <dbReference type="ARBA" id="ARBA00022741"/>
    </source>
</evidence>
<dbReference type="CDD" id="cd03214">
    <property type="entry name" value="ABC_Iron-Siderophores_B12_Hemin"/>
    <property type="match status" value="1"/>
</dbReference>
<accession>A0A2R4X162</accession>
<protein>
    <recommendedName>
        <fullName evidence="9">Cobalamin import ATP-binding protein BtuD</fullName>
        <ecNumber evidence="8">7.6.2.8</ecNumber>
    </recommendedName>
    <alternativeName>
        <fullName evidence="10">Vitamin B12-transporting ATPase</fullName>
    </alternativeName>
</protein>
<evidence type="ECO:0000256" key="3">
    <source>
        <dbReference type="ARBA" id="ARBA00022840"/>
    </source>
</evidence>
<dbReference type="SMART" id="SM00382">
    <property type="entry name" value="AAA"/>
    <property type="match status" value="1"/>
</dbReference>
<dbReference type="GO" id="GO:0005524">
    <property type="term" value="F:ATP binding"/>
    <property type="evidence" value="ECO:0007669"/>
    <property type="project" value="UniProtKB-KW"/>
</dbReference>
<name>A0A2R4X162_9EURY</name>
<comment type="subunit">
    <text evidence="7">The complex is composed of two ATP-binding proteins (BtuD), two transmembrane proteins (BtuC) and a solute-binding protein (BtuF).</text>
</comment>
<evidence type="ECO:0000256" key="1">
    <source>
        <dbReference type="ARBA" id="ARBA00022448"/>
    </source>
</evidence>